<evidence type="ECO:0000313" key="3">
    <source>
        <dbReference type="EMBL" id="GEA80181.1"/>
    </source>
</evidence>
<evidence type="ECO:0000259" key="2">
    <source>
        <dbReference type="Pfam" id="PF12706"/>
    </source>
</evidence>
<comment type="caution">
    <text evidence="3">The sequence shown here is derived from an EMBL/GenBank/DDBJ whole genome shotgun (WGS) entry which is preliminary data.</text>
</comment>
<dbReference type="Pfam" id="PF12706">
    <property type="entry name" value="Lactamase_B_2"/>
    <property type="match status" value="1"/>
</dbReference>
<proteinExistence type="predicted"/>
<dbReference type="EMBL" id="BJLP01000006">
    <property type="protein sequence ID" value="GEA80181.1"/>
    <property type="molecule type" value="Genomic_DNA"/>
</dbReference>
<dbReference type="Gene3D" id="3.60.15.10">
    <property type="entry name" value="Ribonuclease Z/Hydroxyacylglutathione hydrolase-like"/>
    <property type="match status" value="1"/>
</dbReference>
<organism evidence="3 4">
    <name type="scientific">Cellulomonas uda</name>
    <dbReference type="NCBI Taxonomy" id="1714"/>
    <lineage>
        <taxon>Bacteria</taxon>
        <taxon>Bacillati</taxon>
        <taxon>Actinomycetota</taxon>
        <taxon>Actinomycetes</taxon>
        <taxon>Micrococcales</taxon>
        <taxon>Cellulomonadaceae</taxon>
        <taxon>Cellulomonas</taxon>
    </lineage>
</organism>
<keyword evidence="4" id="KW-1185">Reference proteome</keyword>
<reference evidence="3 4" key="1">
    <citation type="submission" date="2019-06" db="EMBL/GenBank/DDBJ databases">
        <title>Whole genome shotgun sequence of Cellulomonas uda NBRC 3747.</title>
        <authorList>
            <person name="Hosoyama A."/>
            <person name="Uohara A."/>
            <person name="Ohji S."/>
            <person name="Ichikawa N."/>
        </authorList>
    </citation>
    <scope>NUCLEOTIDE SEQUENCE [LARGE SCALE GENOMIC DNA]</scope>
    <source>
        <strain evidence="3 4">NBRC 3747</strain>
    </source>
</reference>
<dbReference type="SUPFAM" id="SSF56281">
    <property type="entry name" value="Metallo-hydrolase/oxidoreductase"/>
    <property type="match status" value="1"/>
</dbReference>
<feature type="compositionally biased region" description="Basic residues" evidence="1">
    <location>
        <begin position="267"/>
        <end position="278"/>
    </location>
</feature>
<feature type="region of interest" description="Disordered" evidence="1">
    <location>
        <begin position="236"/>
        <end position="285"/>
    </location>
</feature>
<feature type="compositionally biased region" description="Low complexity" evidence="1">
    <location>
        <begin position="246"/>
        <end position="266"/>
    </location>
</feature>
<accession>A0A4Y3K6L8</accession>
<name>A0A4Y3K6L8_CELUD</name>
<feature type="domain" description="Metallo-beta-lactamase" evidence="2">
    <location>
        <begin position="53"/>
        <end position="231"/>
    </location>
</feature>
<dbReference type="InterPro" id="IPR050114">
    <property type="entry name" value="UPF0173_UPF0282_UlaG_hydrolase"/>
</dbReference>
<dbReference type="PANTHER" id="PTHR43546">
    <property type="entry name" value="UPF0173 METAL-DEPENDENT HYDROLASE MJ1163-RELATED"/>
    <property type="match status" value="1"/>
</dbReference>
<dbReference type="Proteomes" id="UP000315842">
    <property type="component" value="Unassembled WGS sequence"/>
</dbReference>
<gene>
    <name evidence="3" type="ORF">CUD01_06250</name>
</gene>
<evidence type="ECO:0000313" key="4">
    <source>
        <dbReference type="Proteomes" id="UP000315842"/>
    </source>
</evidence>
<protein>
    <recommendedName>
        <fullName evidence="2">Metallo-beta-lactamase domain-containing protein</fullName>
    </recommendedName>
</protein>
<dbReference type="InterPro" id="IPR036866">
    <property type="entry name" value="RibonucZ/Hydroxyglut_hydro"/>
</dbReference>
<sequence>MTSRDEMPDVAVPDVAVPDVTVPDVTVRWLGHASVVLDLTLAGEQPGVARRVRLLTDPLLRRHAGLLRRRGGAPRREDWCDADAVLVSHLHHDHAELGSLELLGATPVVAPPSNAHWLTRHGVPAVAVPEGSWWHVPGTGVRVRPVTAVHGHRPMPHRPNAAVGFLVVGPGVRVWFAGDTAPFPQMAELPALAGGPIDLALVPVGGWGPRLSGGHMDPVQAAEAVAAAAARLDGRGRSGVRRGRRAAGAGLRGARARARGPGPRARAVTRHAGHRRVARDRTSVR</sequence>
<dbReference type="InterPro" id="IPR001279">
    <property type="entry name" value="Metallo-B-lactamas"/>
</dbReference>
<dbReference type="AlphaFoldDB" id="A0A4Y3K6L8"/>
<evidence type="ECO:0000256" key="1">
    <source>
        <dbReference type="SAM" id="MobiDB-lite"/>
    </source>
</evidence>